<dbReference type="Proteomes" id="UP000313359">
    <property type="component" value="Unassembled WGS sequence"/>
</dbReference>
<reference evidence="1" key="1">
    <citation type="journal article" date="2018" name="Genome Biol. Evol.">
        <title>Genomics and development of Lentinus tigrinus, a white-rot wood-decaying mushroom with dimorphic fruiting bodies.</title>
        <authorList>
            <person name="Wu B."/>
            <person name="Xu Z."/>
            <person name="Knudson A."/>
            <person name="Carlson A."/>
            <person name="Chen N."/>
            <person name="Kovaka S."/>
            <person name="LaButti K."/>
            <person name="Lipzen A."/>
            <person name="Pennachio C."/>
            <person name="Riley R."/>
            <person name="Schakwitz W."/>
            <person name="Umezawa K."/>
            <person name="Ohm R.A."/>
            <person name="Grigoriev I.V."/>
            <person name="Nagy L.G."/>
            <person name="Gibbons J."/>
            <person name="Hibbett D."/>
        </authorList>
    </citation>
    <scope>NUCLEOTIDE SEQUENCE [LARGE SCALE GENOMIC DNA]</scope>
    <source>
        <strain evidence="1">ALCF2SS1-6</strain>
    </source>
</reference>
<protein>
    <submittedName>
        <fullName evidence="1">Uncharacterized protein</fullName>
    </submittedName>
</protein>
<proteinExistence type="predicted"/>
<dbReference type="AlphaFoldDB" id="A0A5C2S5H9"/>
<name>A0A5C2S5H9_9APHY</name>
<dbReference type="OrthoDB" id="2803395at2759"/>
<evidence type="ECO:0000313" key="2">
    <source>
        <dbReference type="Proteomes" id="UP000313359"/>
    </source>
</evidence>
<keyword evidence="2" id="KW-1185">Reference proteome</keyword>
<accession>A0A5C2S5H9</accession>
<organism evidence="1 2">
    <name type="scientific">Lentinus tigrinus ALCF2SS1-6</name>
    <dbReference type="NCBI Taxonomy" id="1328759"/>
    <lineage>
        <taxon>Eukaryota</taxon>
        <taxon>Fungi</taxon>
        <taxon>Dikarya</taxon>
        <taxon>Basidiomycota</taxon>
        <taxon>Agaricomycotina</taxon>
        <taxon>Agaricomycetes</taxon>
        <taxon>Polyporales</taxon>
        <taxon>Polyporaceae</taxon>
        <taxon>Lentinus</taxon>
    </lineage>
</organism>
<dbReference type="EMBL" id="ML122272">
    <property type="protein sequence ID" value="RPD58942.1"/>
    <property type="molecule type" value="Genomic_DNA"/>
</dbReference>
<gene>
    <name evidence="1" type="ORF">L227DRAFT_576583</name>
</gene>
<evidence type="ECO:0000313" key="1">
    <source>
        <dbReference type="EMBL" id="RPD58942.1"/>
    </source>
</evidence>
<sequence>MWSKTLPPEVLLITKNHIPVSDLRTHVCLYLSSPVFAALYDSDPHADRFWTRACWDCGIWRLPEEDLAAVVDWRLIAVDCIQKDGFCKHPQCGEALLEYNRECMQEVEGDIDEPFQPVHITEEYGGESLIPHRAFGKIRFRPESEVNLFNRYDLELDAYLRKDESSRDVEDNRTYLEEHPLLARSFATFVPTSSIFLVDLAGFGRSQYKMETWRPITVYDVLSIIHQSLDKGLFVDDVADYANLHESCLQGQPMSLGSVFFKLRTLRGIFTMCPIIRLEHAENTEYGPALSFDQQ</sequence>